<dbReference type="EMBL" id="PXYW01000077">
    <property type="protein sequence ID" value="PSR30628.1"/>
    <property type="molecule type" value="Genomic_DNA"/>
</dbReference>
<dbReference type="Proteomes" id="UP000242972">
    <property type="component" value="Unassembled WGS sequence"/>
</dbReference>
<evidence type="ECO:0000313" key="1">
    <source>
        <dbReference type="EMBL" id="PSR30628.1"/>
    </source>
</evidence>
<evidence type="ECO:0000313" key="2">
    <source>
        <dbReference type="Proteomes" id="UP000242972"/>
    </source>
</evidence>
<reference evidence="1 2" key="1">
    <citation type="journal article" date="2014" name="BMC Genomics">
        <title>Comparison of environmental and isolate Sulfobacillus genomes reveals diverse carbon, sulfur, nitrogen, and hydrogen metabolisms.</title>
        <authorList>
            <person name="Justice N.B."/>
            <person name="Norman A."/>
            <person name="Brown C.T."/>
            <person name="Singh A."/>
            <person name="Thomas B.C."/>
            <person name="Banfield J.F."/>
        </authorList>
    </citation>
    <scope>NUCLEOTIDE SEQUENCE [LARGE SCALE GENOMIC DNA]</scope>
    <source>
        <strain evidence="1">AMDSBA4</strain>
    </source>
</reference>
<accession>A0A2T2X851</accession>
<sequence>MIVAESNCDGKNYRAIMEWAQTEGPRIAEEVVQRLPPAVRQAMTSLDEIETGILKYEDGDPARPLTVNIIGTEQLRPHASDRILRETPVNVFRIQPSI</sequence>
<protein>
    <submittedName>
        <fullName evidence="1">Uncharacterized protein</fullName>
    </submittedName>
</protein>
<name>A0A2T2X851_9FIRM</name>
<organism evidence="1 2">
    <name type="scientific">Sulfobacillus benefaciens</name>
    <dbReference type="NCBI Taxonomy" id="453960"/>
    <lineage>
        <taxon>Bacteria</taxon>
        <taxon>Bacillati</taxon>
        <taxon>Bacillota</taxon>
        <taxon>Clostridia</taxon>
        <taxon>Eubacteriales</taxon>
        <taxon>Clostridiales Family XVII. Incertae Sedis</taxon>
        <taxon>Sulfobacillus</taxon>
    </lineage>
</organism>
<gene>
    <name evidence="1" type="ORF">C7B46_17770</name>
</gene>
<comment type="caution">
    <text evidence="1">The sequence shown here is derived from an EMBL/GenBank/DDBJ whole genome shotgun (WGS) entry which is preliminary data.</text>
</comment>
<proteinExistence type="predicted"/>
<dbReference type="AlphaFoldDB" id="A0A2T2X851"/>